<reference evidence="1 2" key="2">
    <citation type="journal article" date="2019" name="G3 (Bethesda)">
        <title>Hybrid Assembly of the Genome of the Entomopathogenic Nematode Steinernema carpocapsae Identifies the X-Chromosome.</title>
        <authorList>
            <person name="Serra L."/>
            <person name="Macchietto M."/>
            <person name="Macias-Munoz A."/>
            <person name="McGill C.J."/>
            <person name="Rodriguez I.M."/>
            <person name="Rodriguez B."/>
            <person name="Murad R."/>
            <person name="Mortazavi A."/>
        </authorList>
    </citation>
    <scope>NUCLEOTIDE SEQUENCE [LARGE SCALE GENOMIC DNA]</scope>
    <source>
        <strain evidence="1 2">ALL</strain>
    </source>
</reference>
<reference evidence="1 2" key="1">
    <citation type="journal article" date="2015" name="Genome Biol.">
        <title>Comparative genomics of Steinernema reveals deeply conserved gene regulatory networks.</title>
        <authorList>
            <person name="Dillman A.R."/>
            <person name="Macchietto M."/>
            <person name="Porter C.F."/>
            <person name="Rogers A."/>
            <person name="Williams B."/>
            <person name="Antoshechkin I."/>
            <person name="Lee M.M."/>
            <person name="Goodwin Z."/>
            <person name="Lu X."/>
            <person name="Lewis E.E."/>
            <person name="Goodrich-Blair H."/>
            <person name="Stock S.P."/>
            <person name="Adams B.J."/>
            <person name="Sternberg P.W."/>
            <person name="Mortazavi A."/>
        </authorList>
    </citation>
    <scope>NUCLEOTIDE SEQUENCE [LARGE SCALE GENOMIC DNA]</scope>
    <source>
        <strain evidence="1 2">ALL</strain>
    </source>
</reference>
<comment type="caution">
    <text evidence="1">The sequence shown here is derived from an EMBL/GenBank/DDBJ whole genome shotgun (WGS) entry which is preliminary data.</text>
</comment>
<dbReference type="OrthoDB" id="167668at2759"/>
<proteinExistence type="predicted"/>
<evidence type="ECO:0000313" key="2">
    <source>
        <dbReference type="Proteomes" id="UP000298663"/>
    </source>
</evidence>
<name>A0A4U5PBY4_STECR</name>
<gene>
    <name evidence="1" type="ORF">L596_007941</name>
</gene>
<keyword evidence="2" id="KW-1185">Reference proteome</keyword>
<protein>
    <submittedName>
        <fullName evidence="1">Uncharacterized protein</fullName>
    </submittedName>
</protein>
<sequence length="67" mass="7259">MQAYQVRLRTFQGLSSLQSVNPSSIITFPLKSPLSSGPLNSSTYACSSGVRFRFRGSKVLLAKSTFG</sequence>
<organism evidence="1 2">
    <name type="scientific">Steinernema carpocapsae</name>
    <name type="common">Entomopathogenic nematode</name>
    <dbReference type="NCBI Taxonomy" id="34508"/>
    <lineage>
        <taxon>Eukaryota</taxon>
        <taxon>Metazoa</taxon>
        <taxon>Ecdysozoa</taxon>
        <taxon>Nematoda</taxon>
        <taxon>Chromadorea</taxon>
        <taxon>Rhabditida</taxon>
        <taxon>Tylenchina</taxon>
        <taxon>Panagrolaimomorpha</taxon>
        <taxon>Strongyloidoidea</taxon>
        <taxon>Steinernematidae</taxon>
        <taxon>Steinernema</taxon>
    </lineage>
</organism>
<dbReference type="Proteomes" id="UP000298663">
    <property type="component" value="Unassembled WGS sequence"/>
</dbReference>
<accession>A0A4U5PBY4</accession>
<dbReference type="EMBL" id="AZBU02000002">
    <property type="protein sequence ID" value="TKR93494.1"/>
    <property type="molecule type" value="Genomic_DNA"/>
</dbReference>
<evidence type="ECO:0000313" key="1">
    <source>
        <dbReference type="EMBL" id="TKR93494.1"/>
    </source>
</evidence>
<dbReference type="AlphaFoldDB" id="A0A4U5PBY4"/>